<accession>A0A923RSH7</accession>
<dbReference type="CDD" id="cd06223">
    <property type="entry name" value="PRTases_typeI"/>
    <property type="match status" value="1"/>
</dbReference>
<feature type="domain" description="Phosphoribosyltransferase" evidence="2">
    <location>
        <begin position="140"/>
        <end position="231"/>
    </location>
</feature>
<dbReference type="Pfam" id="PF00156">
    <property type="entry name" value="Pribosyltran"/>
    <property type="match status" value="1"/>
</dbReference>
<dbReference type="InterPro" id="IPR029057">
    <property type="entry name" value="PRTase-like"/>
</dbReference>
<evidence type="ECO:0000256" key="1">
    <source>
        <dbReference type="ARBA" id="ARBA00008007"/>
    </source>
</evidence>
<dbReference type="Proteomes" id="UP000606720">
    <property type="component" value="Unassembled WGS sequence"/>
</dbReference>
<dbReference type="Pfam" id="PF18912">
    <property type="entry name" value="DZR_2"/>
    <property type="match status" value="1"/>
</dbReference>
<dbReference type="PANTHER" id="PTHR47505">
    <property type="entry name" value="DNA UTILIZATION PROTEIN YHGH"/>
    <property type="match status" value="1"/>
</dbReference>
<sequence>MAYADEWALDMLYPPRCPFCDKVTEKSEPICPSCRKKIHLTGDTVCMWCGKPLSDKRTEFCMDCAKYKHHFIQGKAVWVYEKPVPESIYRFKYQNKREYGRAYAKEMAERYGTWIRKRQIQAVVPVPLHKNRKRKRGYNQAEIIAEELGKILGLPVYTDLLTRVRDTMPQKMLNQTERKNNLKKAFKTTKSSVQLQYILIVDDIYTTGSTLDAAAAALIEAGSKGVYTCCVSMGRGY</sequence>
<dbReference type="InterPro" id="IPR000836">
    <property type="entry name" value="PRTase_dom"/>
</dbReference>
<evidence type="ECO:0000313" key="4">
    <source>
        <dbReference type="EMBL" id="MBC5712765.1"/>
    </source>
</evidence>
<dbReference type="PANTHER" id="PTHR47505:SF1">
    <property type="entry name" value="DNA UTILIZATION PROTEIN YHGH"/>
    <property type="match status" value="1"/>
</dbReference>
<dbReference type="AlphaFoldDB" id="A0A923RSH7"/>
<proteinExistence type="inferred from homology"/>
<evidence type="ECO:0000313" key="5">
    <source>
        <dbReference type="Proteomes" id="UP000606720"/>
    </source>
</evidence>
<dbReference type="InterPro" id="IPR044005">
    <property type="entry name" value="DZR_2"/>
</dbReference>
<evidence type="ECO:0000259" key="2">
    <source>
        <dbReference type="Pfam" id="PF00156"/>
    </source>
</evidence>
<name>A0A923RSH7_9FIRM</name>
<feature type="domain" description="Double zinc ribbon" evidence="3">
    <location>
        <begin position="8"/>
        <end position="65"/>
    </location>
</feature>
<organism evidence="4 5">
    <name type="scientific">Roseburia zhanii</name>
    <dbReference type="NCBI Taxonomy" id="2763064"/>
    <lineage>
        <taxon>Bacteria</taxon>
        <taxon>Bacillati</taxon>
        <taxon>Bacillota</taxon>
        <taxon>Clostridia</taxon>
        <taxon>Lachnospirales</taxon>
        <taxon>Lachnospiraceae</taxon>
        <taxon>Roseburia</taxon>
    </lineage>
</organism>
<gene>
    <name evidence="4" type="ORF">H8S17_00840</name>
</gene>
<evidence type="ECO:0000259" key="3">
    <source>
        <dbReference type="Pfam" id="PF18912"/>
    </source>
</evidence>
<reference evidence="4" key="1">
    <citation type="submission" date="2020-08" db="EMBL/GenBank/DDBJ databases">
        <title>Genome public.</title>
        <authorList>
            <person name="Liu C."/>
            <person name="Sun Q."/>
        </authorList>
    </citation>
    <scope>NUCLEOTIDE SEQUENCE</scope>
    <source>
        <strain evidence="4">BX1005</strain>
    </source>
</reference>
<dbReference type="EMBL" id="JACOPH010000001">
    <property type="protein sequence ID" value="MBC5712765.1"/>
    <property type="molecule type" value="Genomic_DNA"/>
</dbReference>
<protein>
    <submittedName>
        <fullName evidence="4">ComF family protein</fullName>
    </submittedName>
</protein>
<dbReference type="InterPro" id="IPR051910">
    <property type="entry name" value="ComF/GntX_DNA_util-trans"/>
</dbReference>
<dbReference type="SUPFAM" id="SSF53271">
    <property type="entry name" value="PRTase-like"/>
    <property type="match status" value="1"/>
</dbReference>
<comment type="caution">
    <text evidence="4">The sequence shown here is derived from an EMBL/GenBank/DDBJ whole genome shotgun (WGS) entry which is preliminary data.</text>
</comment>
<dbReference type="Gene3D" id="3.40.50.2020">
    <property type="match status" value="1"/>
</dbReference>
<keyword evidence="5" id="KW-1185">Reference proteome</keyword>
<comment type="similarity">
    <text evidence="1">Belongs to the ComF/GntX family.</text>
</comment>